<dbReference type="AlphaFoldDB" id="A0A5J5BF33"/>
<keyword evidence="1" id="KW-0732">Signal</keyword>
<accession>A0A5J5BF33</accession>
<dbReference type="EMBL" id="CM018036">
    <property type="protein sequence ID" value="KAA8541344.1"/>
    <property type="molecule type" value="Genomic_DNA"/>
</dbReference>
<reference evidence="2 3" key="1">
    <citation type="submission" date="2019-09" db="EMBL/GenBank/DDBJ databases">
        <title>A chromosome-level genome assembly of the Chinese tupelo Nyssa sinensis.</title>
        <authorList>
            <person name="Yang X."/>
            <person name="Kang M."/>
            <person name="Yang Y."/>
            <person name="Xiong H."/>
            <person name="Wang M."/>
            <person name="Zhang Z."/>
            <person name="Wang Z."/>
            <person name="Wu H."/>
            <person name="Ma T."/>
            <person name="Liu J."/>
            <person name="Xi Z."/>
        </authorList>
    </citation>
    <scope>NUCLEOTIDE SEQUENCE [LARGE SCALE GENOMIC DNA]</scope>
    <source>
        <strain evidence="2">J267</strain>
        <tissue evidence="2">Leaf</tissue>
    </source>
</reference>
<feature type="signal peptide" evidence="1">
    <location>
        <begin position="1"/>
        <end position="24"/>
    </location>
</feature>
<dbReference type="Proteomes" id="UP000325577">
    <property type="component" value="Linkage Group LG13"/>
</dbReference>
<dbReference type="PANTHER" id="PTHR31238">
    <property type="entry name" value="GERMIN-LIKE PROTEIN SUBFAMILY 3 MEMBER 3"/>
    <property type="match status" value="1"/>
</dbReference>
<sequence>MMKMGVHTLATIAILALASSLTYASDPSQLQDFCVAINDPPLFVNGKFCKDPMLATPDDFFFPGLNIPRSTSKFTWIKCHSIRRY</sequence>
<proteinExistence type="predicted"/>
<gene>
    <name evidence="2" type="ORF">F0562_025307</name>
</gene>
<evidence type="ECO:0000313" key="2">
    <source>
        <dbReference type="EMBL" id="KAA8541344.1"/>
    </source>
</evidence>
<dbReference type="InterPro" id="IPR014710">
    <property type="entry name" value="RmlC-like_jellyroll"/>
</dbReference>
<name>A0A5J5BF33_9ASTE</name>
<keyword evidence="3" id="KW-1185">Reference proteome</keyword>
<evidence type="ECO:0000313" key="3">
    <source>
        <dbReference type="Proteomes" id="UP000325577"/>
    </source>
</evidence>
<organism evidence="2 3">
    <name type="scientific">Nyssa sinensis</name>
    <dbReference type="NCBI Taxonomy" id="561372"/>
    <lineage>
        <taxon>Eukaryota</taxon>
        <taxon>Viridiplantae</taxon>
        <taxon>Streptophyta</taxon>
        <taxon>Embryophyta</taxon>
        <taxon>Tracheophyta</taxon>
        <taxon>Spermatophyta</taxon>
        <taxon>Magnoliopsida</taxon>
        <taxon>eudicotyledons</taxon>
        <taxon>Gunneridae</taxon>
        <taxon>Pentapetalae</taxon>
        <taxon>asterids</taxon>
        <taxon>Cornales</taxon>
        <taxon>Nyssaceae</taxon>
        <taxon>Nyssa</taxon>
    </lineage>
</organism>
<evidence type="ECO:0000256" key="1">
    <source>
        <dbReference type="SAM" id="SignalP"/>
    </source>
</evidence>
<dbReference type="Gene3D" id="2.60.120.10">
    <property type="entry name" value="Jelly Rolls"/>
    <property type="match status" value="1"/>
</dbReference>
<evidence type="ECO:0008006" key="4">
    <source>
        <dbReference type="Google" id="ProtNLM"/>
    </source>
</evidence>
<dbReference type="OrthoDB" id="1719137at2759"/>
<protein>
    <recommendedName>
        <fullName evidence="4">Cupin type-1 domain-containing protein</fullName>
    </recommendedName>
</protein>
<feature type="chain" id="PRO_5023804460" description="Cupin type-1 domain-containing protein" evidence="1">
    <location>
        <begin position="25"/>
        <end position="85"/>
    </location>
</feature>